<dbReference type="InterPro" id="IPR003317">
    <property type="entry name" value="Cyt-d_oxidase_su2"/>
</dbReference>
<dbReference type="GO" id="GO:0009055">
    <property type="term" value="F:electron transfer activity"/>
    <property type="evidence" value="ECO:0007669"/>
    <property type="project" value="TreeGrafter"/>
</dbReference>
<protein>
    <submittedName>
        <fullName evidence="12">Cytochrome d ubiquinol oxidase subunit II</fullName>
    </submittedName>
</protein>
<evidence type="ECO:0000256" key="5">
    <source>
        <dbReference type="ARBA" id="ARBA00022617"/>
    </source>
</evidence>
<evidence type="ECO:0000256" key="2">
    <source>
        <dbReference type="ARBA" id="ARBA00007543"/>
    </source>
</evidence>
<evidence type="ECO:0000256" key="9">
    <source>
        <dbReference type="ARBA" id="ARBA00022989"/>
    </source>
</evidence>
<comment type="subcellular location">
    <subcellularLocation>
        <location evidence="1">Cell membrane</location>
        <topology evidence="1">Multi-pass membrane protein</topology>
    </subcellularLocation>
</comment>
<evidence type="ECO:0000256" key="11">
    <source>
        <dbReference type="ARBA" id="ARBA00023136"/>
    </source>
</evidence>
<evidence type="ECO:0000256" key="10">
    <source>
        <dbReference type="ARBA" id="ARBA00023004"/>
    </source>
</evidence>
<keyword evidence="11" id="KW-0472">Membrane</keyword>
<gene>
    <name evidence="12" type="primary">cydB</name>
    <name evidence="12" type="ORF">HHJ74_01545</name>
</gene>
<evidence type="ECO:0000313" key="12">
    <source>
        <dbReference type="EMBL" id="NMW92399.1"/>
    </source>
</evidence>
<dbReference type="GO" id="GO:0005886">
    <property type="term" value="C:plasma membrane"/>
    <property type="evidence" value="ECO:0007669"/>
    <property type="project" value="UniProtKB-SubCell"/>
</dbReference>
<evidence type="ECO:0000313" key="13">
    <source>
        <dbReference type="Proteomes" id="UP000582487"/>
    </source>
</evidence>
<dbReference type="NCBIfam" id="TIGR00203">
    <property type="entry name" value="cydB"/>
    <property type="match status" value="1"/>
</dbReference>
<evidence type="ECO:0000256" key="1">
    <source>
        <dbReference type="ARBA" id="ARBA00004651"/>
    </source>
</evidence>
<keyword evidence="10" id="KW-0408">Iron</keyword>
<evidence type="ECO:0000256" key="4">
    <source>
        <dbReference type="ARBA" id="ARBA00022475"/>
    </source>
</evidence>
<keyword evidence="8" id="KW-0249">Electron transport</keyword>
<dbReference type="GO" id="GO:0019646">
    <property type="term" value="P:aerobic electron transport chain"/>
    <property type="evidence" value="ECO:0007669"/>
    <property type="project" value="TreeGrafter"/>
</dbReference>
<keyword evidence="5" id="KW-0349">Heme</keyword>
<evidence type="ECO:0000256" key="8">
    <source>
        <dbReference type="ARBA" id="ARBA00022982"/>
    </source>
</evidence>
<name>A0A2J9KRB8_9ACTO</name>
<dbReference type="EMBL" id="JABCUV010000001">
    <property type="protein sequence ID" value="NMW92399.1"/>
    <property type="molecule type" value="Genomic_DNA"/>
</dbReference>
<dbReference type="PANTHER" id="PTHR43141">
    <property type="entry name" value="CYTOCHROME BD2 SUBUNIT II"/>
    <property type="match status" value="1"/>
</dbReference>
<dbReference type="RefSeq" id="WP_004012273.1">
    <property type="nucleotide sequence ID" value="NZ_JABCUT010000001.1"/>
</dbReference>
<dbReference type="Proteomes" id="UP000582487">
    <property type="component" value="Unassembled WGS sequence"/>
</dbReference>
<dbReference type="Pfam" id="PF02322">
    <property type="entry name" value="Cyt_bd_oxida_II"/>
    <property type="match status" value="1"/>
</dbReference>
<evidence type="ECO:0000256" key="6">
    <source>
        <dbReference type="ARBA" id="ARBA00022692"/>
    </source>
</evidence>
<dbReference type="OrthoDB" id="9776710at2"/>
<proteinExistence type="inferred from homology"/>
<evidence type="ECO:0000256" key="7">
    <source>
        <dbReference type="ARBA" id="ARBA00022723"/>
    </source>
</evidence>
<dbReference type="AlphaFoldDB" id="A0A2J9KRB8"/>
<dbReference type="GO" id="GO:0046872">
    <property type="term" value="F:metal ion binding"/>
    <property type="evidence" value="ECO:0007669"/>
    <property type="project" value="UniProtKB-KW"/>
</dbReference>
<comment type="similarity">
    <text evidence="2">Belongs to the cytochrome ubiquinol oxidase subunit 2 family.</text>
</comment>
<keyword evidence="3" id="KW-0813">Transport</keyword>
<keyword evidence="9" id="KW-1133">Transmembrane helix</keyword>
<organism evidence="12 13">
    <name type="scientific">Mobiluncus mulieris</name>
    <dbReference type="NCBI Taxonomy" id="2052"/>
    <lineage>
        <taxon>Bacteria</taxon>
        <taxon>Bacillati</taxon>
        <taxon>Actinomycetota</taxon>
        <taxon>Actinomycetes</taxon>
        <taxon>Actinomycetales</taxon>
        <taxon>Actinomycetaceae</taxon>
        <taxon>Mobiluncus</taxon>
    </lineage>
</organism>
<dbReference type="PIRSF" id="PIRSF000267">
    <property type="entry name" value="Cyt_oxidse_sub2"/>
    <property type="match status" value="1"/>
</dbReference>
<dbReference type="GO" id="GO:0070069">
    <property type="term" value="C:cytochrome complex"/>
    <property type="evidence" value="ECO:0007669"/>
    <property type="project" value="TreeGrafter"/>
</dbReference>
<dbReference type="PANTHER" id="PTHR43141:SF5">
    <property type="entry name" value="CYTOCHROME BD-I UBIQUINOL OXIDASE SUBUNIT 2"/>
    <property type="match status" value="1"/>
</dbReference>
<comment type="caution">
    <text evidence="12">The sequence shown here is derived from an EMBL/GenBank/DDBJ whole genome shotgun (WGS) entry which is preliminary data.</text>
</comment>
<keyword evidence="7" id="KW-0479">Metal-binding</keyword>
<keyword evidence="6" id="KW-0812">Transmembrane</keyword>
<keyword evidence="4" id="KW-1003">Cell membrane</keyword>
<reference evidence="12 13" key="1">
    <citation type="submission" date="2020-04" db="EMBL/GenBank/DDBJ databases">
        <title>Antimicrobial susceptibility and clonality of vaginal-derived multi-drug resistant Mobiluncus isolates in China.</title>
        <authorList>
            <person name="Zhang X."/>
        </authorList>
    </citation>
    <scope>NUCLEOTIDE SEQUENCE [LARGE SCALE GENOMIC DNA]</scope>
    <source>
        <strain evidence="12 13">7</strain>
    </source>
</reference>
<dbReference type="GO" id="GO:0016682">
    <property type="term" value="F:oxidoreductase activity, acting on diphenols and related substances as donors, oxygen as acceptor"/>
    <property type="evidence" value="ECO:0007669"/>
    <property type="project" value="TreeGrafter"/>
</dbReference>
<accession>A0A2J9KRB8</accession>
<sequence length="387" mass="42184">MAIILQILWFILVAVLWAGYLILEGYGLGTGMLMRIIGKSDTERGQIVRSIGPHWDGNEVWLLTAGGATFASSPEWYAVMFSGMYLALFLILVCLIVRISAIEWRNKVDSESWRNKWDWGHTISAWLVPILLGTAFGNLVSGMMIAVVDPKQPFTPIPPDEIDPSKHVHNLIGLGDMPLGQLLSLFYNVPSPINGVFNLLGGLVIASLCLTQGALFLSLKTTDEVRERSEALAPKLALVSTALTAVFAIWGTFAYMGAGFIFALIFLVIAAVCLIVGLFFAFQRSIGKAFIFNSAGVAFAVAWVFAMIFPYVMKSSINTEKYSLTIWESSATPGTQIVMTIAAVILVPVVLGYTIWSVYMFRSRISPGTPGGLEPGKIREGANFLVG</sequence>
<evidence type="ECO:0000256" key="3">
    <source>
        <dbReference type="ARBA" id="ARBA00022448"/>
    </source>
</evidence>